<dbReference type="PANTHER" id="PTHR31413:SF49">
    <property type="entry name" value="NINJA-FAMILY PROTEIN MODD"/>
    <property type="match status" value="1"/>
</dbReference>
<organism evidence="8 9">
    <name type="scientific">Sorghum bicolor</name>
    <name type="common">Sorghum</name>
    <name type="synonym">Sorghum vulgare</name>
    <dbReference type="NCBI Taxonomy" id="4558"/>
    <lineage>
        <taxon>Eukaryota</taxon>
        <taxon>Viridiplantae</taxon>
        <taxon>Streptophyta</taxon>
        <taxon>Embryophyta</taxon>
        <taxon>Tracheophyta</taxon>
        <taxon>Spermatophyta</taxon>
        <taxon>Magnoliopsida</taxon>
        <taxon>Liliopsida</taxon>
        <taxon>Poales</taxon>
        <taxon>Poaceae</taxon>
        <taxon>PACMAD clade</taxon>
        <taxon>Panicoideae</taxon>
        <taxon>Andropogonodae</taxon>
        <taxon>Andropogoneae</taxon>
        <taxon>Sorghinae</taxon>
        <taxon>Sorghum</taxon>
    </lineage>
</organism>
<comment type="similarity">
    <text evidence="2 4">Belongs to the Ninja family.</text>
</comment>
<dbReference type="Pfam" id="PF16136">
    <property type="entry name" value="NLS_NINJA_AFP"/>
    <property type="match status" value="1"/>
</dbReference>
<feature type="region of interest" description="Disordered" evidence="5">
    <location>
        <begin position="1"/>
        <end position="107"/>
    </location>
</feature>
<keyword evidence="3 4" id="KW-0539">Nucleus</keyword>
<feature type="region of interest" description="Disordered" evidence="5">
    <location>
        <begin position="176"/>
        <end position="269"/>
    </location>
</feature>
<evidence type="ECO:0000313" key="9">
    <source>
        <dbReference type="Proteomes" id="UP000807115"/>
    </source>
</evidence>
<dbReference type="GO" id="GO:0005634">
    <property type="term" value="C:nucleus"/>
    <property type="evidence" value="ECO:0007669"/>
    <property type="project" value="UniProtKB-SubCell"/>
</dbReference>
<comment type="subcellular location">
    <subcellularLocation>
        <location evidence="1 4">Nucleus</location>
    </subcellularLocation>
</comment>
<dbReference type="GO" id="GO:0007165">
    <property type="term" value="P:signal transduction"/>
    <property type="evidence" value="ECO:0007669"/>
    <property type="project" value="InterPro"/>
</dbReference>
<dbReference type="AlphaFoldDB" id="A0A921Q3U6"/>
<dbReference type="InterPro" id="IPR032310">
    <property type="entry name" value="NLS_NINJA_AFP-like"/>
</dbReference>
<feature type="domain" description="Tify" evidence="7">
    <location>
        <begin position="316"/>
        <end position="351"/>
    </location>
</feature>
<dbReference type="Proteomes" id="UP000807115">
    <property type="component" value="Chromosome 10"/>
</dbReference>
<evidence type="ECO:0000256" key="1">
    <source>
        <dbReference type="ARBA" id="ARBA00004123"/>
    </source>
</evidence>
<evidence type="ECO:0000256" key="4">
    <source>
        <dbReference type="RuleBase" id="RU369029"/>
    </source>
</evidence>
<feature type="compositionally biased region" description="Basic residues" evidence="5">
    <location>
        <begin position="186"/>
        <end position="197"/>
    </location>
</feature>
<reference evidence="8" key="2">
    <citation type="submission" date="2020-10" db="EMBL/GenBank/DDBJ databases">
        <authorList>
            <person name="Cooper E.A."/>
            <person name="Brenton Z.W."/>
            <person name="Flinn B.S."/>
            <person name="Jenkins J."/>
            <person name="Shu S."/>
            <person name="Flowers D."/>
            <person name="Luo F."/>
            <person name="Wang Y."/>
            <person name="Xia P."/>
            <person name="Barry K."/>
            <person name="Daum C."/>
            <person name="Lipzen A."/>
            <person name="Yoshinaga Y."/>
            <person name="Schmutz J."/>
            <person name="Saski C."/>
            <person name="Vermerris W."/>
            <person name="Kresovich S."/>
        </authorList>
    </citation>
    <scope>NUCLEOTIDE SEQUENCE</scope>
</reference>
<feature type="domain" description="Ethylene-responsive binding factor-associated repression" evidence="6">
    <location>
        <begin position="31"/>
        <end position="67"/>
    </location>
</feature>
<evidence type="ECO:0000256" key="3">
    <source>
        <dbReference type="ARBA" id="ARBA00023242"/>
    </source>
</evidence>
<comment type="caution">
    <text evidence="8">The sequence shown here is derived from an EMBL/GenBank/DDBJ whole genome shotgun (WGS) entry which is preliminary data.</text>
</comment>
<evidence type="ECO:0000259" key="7">
    <source>
        <dbReference type="Pfam" id="PF16135"/>
    </source>
</evidence>
<dbReference type="OMA" id="QYIFINP"/>
<dbReference type="EMBL" id="CM027689">
    <property type="protein sequence ID" value="KAG0513712.1"/>
    <property type="molecule type" value="Genomic_DNA"/>
</dbReference>
<evidence type="ECO:0000256" key="2">
    <source>
        <dbReference type="ARBA" id="ARBA00006081"/>
    </source>
</evidence>
<dbReference type="KEGG" id="sbi:8065726"/>
<dbReference type="InterPro" id="IPR012463">
    <property type="entry name" value="Ninja_motif"/>
</dbReference>
<comment type="function">
    <text evidence="4">Acts as a negative regulator of abscisic acid (ABA) response.</text>
</comment>
<accession>A0A921Q3U6</accession>
<dbReference type="InterPro" id="IPR031307">
    <property type="entry name" value="Ninja_fam"/>
</dbReference>
<feature type="compositionally biased region" description="Low complexity" evidence="5">
    <location>
        <begin position="80"/>
        <end position="91"/>
    </location>
</feature>
<evidence type="ECO:0000259" key="6">
    <source>
        <dbReference type="Pfam" id="PF07897"/>
    </source>
</evidence>
<protein>
    <recommendedName>
        <fullName evidence="4">Ninja-family protein</fullName>
    </recommendedName>
    <alternativeName>
        <fullName evidence="4">ABI-binding protein</fullName>
    </alternativeName>
</protein>
<dbReference type="InterPro" id="IPR032308">
    <property type="entry name" value="TDBD"/>
</dbReference>
<dbReference type="OrthoDB" id="667358at2759"/>
<dbReference type="PANTHER" id="PTHR31413">
    <property type="entry name" value="AFP HOMOLOG 2"/>
    <property type="match status" value="1"/>
</dbReference>
<evidence type="ECO:0000256" key="5">
    <source>
        <dbReference type="SAM" id="MobiDB-lite"/>
    </source>
</evidence>
<proteinExistence type="inferred from homology"/>
<dbReference type="Pfam" id="PF07897">
    <property type="entry name" value="EAR"/>
    <property type="match status" value="1"/>
</dbReference>
<sequence>MDGFSRDFLRGIGKGDAPPPEQRPGQPREAMEEDVELSLELSLGGLFGPARKRDKDKLPRPSSAAAMMTPVDVPAPPAHPRASGSPSSASPEGDGQRFLGSGTLMRTSSLPAVTEAAGNEEWKKRKEAQSLRRLEVKKKRIERRNSLTCSTSKEVTRQIPEKMNAHTDKLASCDEAVVGNNENHSSGKHLAKGKAPKHQAAITSQASLSAMRKKPNSAFKGKAVTKENKSSSSVPSGEATSSVTAASPPPPSSLAPRRAAALGSRGDGRAAVPQVQIPWGNVERRLMQEMPGVLTKGLPNKVDGFLYKYREGDDMRIVCLCHGSFLTPSEFVQHAGAVNGEAANPLQYIFINPTPNL</sequence>
<reference evidence="8" key="1">
    <citation type="journal article" date="2019" name="BMC Genomics">
        <title>A new reference genome for Sorghum bicolor reveals high levels of sequence similarity between sweet and grain genotypes: implications for the genetics of sugar metabolism.</title>
        <authorList>
            <person name="Cooper E.A."/>
            <person name="Brenton Z.W."/>
            <person name="Flinn B.S."/>
            <person name="Jenkins J."/>
            <person name="Shu S."/>
            <person name="Flowers D."/>
            <person name="Luo F."/>
            <person name="Wang Y."/>
            <person name="Xia P."/>
            <person name="Barry K."/>
            <person name="Daum C."/>
            <person name="Lipzen A."/>
            <person name="Yoshinaga Y."/>
            <person name="Schmutz J."/>
            <person name="Saski C."/>
            <person name="Vermerris W."/>
            <person name="Kresovich S."/>
        </authorList>
    </citation>
    <scope>NUCLEOTIDE SEQUENCE</scope>
</reference>
<evidence type="ECO:0000313" key="8">
    <source>
        <dbReference type="EMBL" id="KAG0513712.1"/>
    </source>
</evidence>
<name>A0A921Q3U6_SORBI</name>
<gene>
    <name evidence="8" type="ORF">BDA96_10G125900</name>
</gene>
<dbReference type="Pfam" id="PF16135">
    <property type="entry name" value="TDBD"/>
    <property type="match status" value="1"/>
</dbReference>
<dbReference type="Gramene" id="EER89528">
    <property type="protein sequence ID" value="EER89528"/>
    <property type="gene ID" value="SORBI_3010G102900"/>
</dbReference>